<reference evidence="2 3" key="1">
    <citation type="submission" date="2022-06" db="EMBL/GenBank/DDBJ databases">
        <title>Isolation of gut microbiota from human fecal samples.</title>
        <authorList>
            <person name="Pamer E.G."/>
            <person name="Barat B."/>
            <person name="Waligurski E."/>
            <person name="Medina S."/>
            <person name="Paddock L."/>
            <person name="Mostad J."/>
        </authorList>
    </citation>
    <scope>NUCLEOTIDE SEQUENCE [LARGE SCALE GENOMIC DNA]</scope>
    <source>
        <strain evidence="2 3">DFI.9.73</strain>
    </source>
</reference>
<evidence type="ECO:0000313" key="2">
    <source>
        <dbReference type="EMBL" id="MCQ4839527.1"/>
    </source>
</evidence>
<evidence type="ECO:0000256" key="1">
    <source>
        <dbReference type="SAM" id="Coils"/>
    </source>
</evidence>
<feature type="coiled-coil region" evidence="1">
    <location>
        <begin position="304"/>
        <end position="331"/>
    </location>
</feature>
<dbReference type="EMBL" id="JANFZH010000011">
    <property type="protein sequence ID" value="MCQ4839527.1"/>
    <property type="molecule type" value="Genomic_DNA"/>
</dbReference>
<dbReference type="PROSITE" id="PS51257">
    <property type="entry name" value="PROKAR_LIPOPROTEIN"/>
    <property type="match status" value="1"/>
</dbReference>
<protein>
    <submittedName>
        <fullName evidence="2">Uncharacterized protein</fullName>
    </submittedName>
</protein>
<keyword evidence="1" id="KW-0175">Coiled coil</keyword>
<gene>
    <name evidence="2" type="ORF">NE695_06295</name>
</gene>
<keyword evidence="3" id="KW-1185">Reference proteome</keyword>
<comment type="caution">
    <text evidence="2">The sequence shown here is derived from an EMBL/GenBank/DDBJ whole genome shotgun (WGS) entry which is preliminary data.</text>
</comment>
<dbReference type="RefSeq" id="WP_256191709.1">
    <property type="nucleotide sequence ID" value="NZ_JANFZG010000012.1"/>
</dbReference>
<evidence type="ECO:0000313" key="3">
    <source>
        <dbReference type="Proteomes" id="UP001524473"/>
    </source>
</evidence>
<proteinExistence type="predicted"/>
<dbReference type="Proteomes" id="UP001524473">
    <property type="component" value="Unassembled WGS sequence"/>
</dbReference>
<name>A0ABT1RXX4_9FIRM</name>
<accession>A0ABT1RXX4</accession>
<sequence>MKKHSTILSSLMVVLVLILTGCRGLPADSKPASVSASGKSGWNRNWNEKESKYTKADYELALSFRKEKYENQSVEQFNRQVMDWENEEAYHATEEAFERLSASLPEEDENANFIFRTLFTSWRECEKKHYNACAHSRAPWHSGWINWEVTGDIFGDQVVLAGGYSDFSFNYSIPEEDKLTVGERDALLQGVETSMEKFLASQGKEKLAKEETMEKALEKELKRQLESLGGGIRWEGELSLNYWWNQSWENAGTTAIQEGGSIAVKEEWSTSGAYTPEQYQLAVRNLKFDGYESMPVAEFNRKIHTALTEAAEGAEKNLEELLTAYEMLLSSLPESDPNYSFFHETIRNSQNEYEAKSCEVYTGRITDPEVSDSCYEEVKEDVYGDQVTVGAAEVEYCFTYRILKENELTVAERDSFLQTVRQKMRDQLNVVLSGGGESFDRDKLQKDFEAVGKTAGSEKIQFTGCTVQSCEVYR</sequence>
<organism evidence="2 3">
    <name type="scientific">Neglectibacter timonensis</name>
    <dbReference type="NCBI Taxonomy" id="1776382"/>
    <lineage>
        <taxon>Bacteria</taxon>
        <taxon>Bacillati</taxon>
        <taxon>Bacillota</taxon>
        <taxon>Clostridia</taxon>
        <taxon>Eubacteriales</taxon>
        <taxon>Oscillospiraceae</taxon>
        <taxon>Neglectibacter</taxon>
    </lineage>
</organism>